<evidence type="ECO:0000313" key="3">
    <source>
        <dbReference type="Proteomes" id="UP000467841"/>
    </source>
</evidence>
<dbReference type="AlphaFoldDB" id="A0A6D2JR75"/>
<keyword evidence="3" id="KW-1185">Reference proteome</keyword>
<name>A0A6D2JR75_9BRAS</name>
<evidence type="ECO:0000313" key="2">
    <source>
        <dbReference type="EMBL" id="CAA7061211.1"/>
    </source>
</evidence>
<reference evidence="1 3" key="1">
    <citation type="submission" date="2020-01" db="EMBL/GenBank/DDBJ databases">
        <authorList>
            <person name="Mishra B."/>
        </authorList>
    </citation>
    <scope>NUCLEOTIDE SEQUENCE [LARGE SCALE GENOMIC DNA]</scope>
</reference>
<dbReference type="Proteomes" id="UP000467841">
    <property type="component" value="Unassembled WGS sequence"/>
</dbReference>
<proteinExistence type="predicted"/>
<dbReference type="EMBL" id="CACVBM020001281">
    <property type="protein sequence ID" value="CAA7043499.1"/>
    <property type="molecule type" value="Genomic_DNA"/>
</dbReference>
<accession>A0A6D2JR75</accession>
<dbReference type="EMBL" id="CACVBM020001857">
    <property type="protein sequence ID" value="CAA7061211.1"/>
    <property type="molecule type" value="Genomic_DNA"/>
</dbReference>
<evidence type="ECO:0000313" key="1">
    <source>
        <dbReference type="EMBL" id="CAA7043499.1"/>
    </source>
</evidence>
<sequence length="162" mass="18352">MLFEGKSFPPNEVVGKALNDARQWFNVQRKLEAEPNRKTETIYQWRPPDEGRAMCFVIAEEGFSPVTSCFDAKVNCWEWALQSMRDLRYQNVTFAGSTLEITKAMFEPLQWSALMGHVAGLLSFTTNKIGWDISYEEPSSNTGDLLGDRLSSYVARGVQVSL</sequence>
<protein>
    <submittedName>
        <fullName evidence="1">Uncharacterized protein</fullName>
    </submittedName>
</protein>
<organism evidence="1 3">
    <name type="scientific">Microthlaspi erraticum</name>
    <dbReference type="NCBI Taxonomy" id="1685480"/>
    <lineage>
        <taxon>Eukaryota</taxon>
        <taxon>Viridiplantae</taxon>
        <taxon>Streptophyta</taxon>
        <taxon>Embryophyta</taxon>
        <taxon>Tracheophyta</taxon>
        <taxon>Spermatophyta</taxon>
        <taxon>Magnoliopsida</taxon>
        <taxon>eudicotyledons</taxon>
        <taxon>Gunneridae</taxon>
        <taxon>Pentapetalae</taxon>
        <taxon>rosids</taxon>
        <taxon>malvids</taxon>
        <taxon>Brassicales</taxon>
        <taxon>Brassicaceae</taxon>
        <taxon>Coluteocarpeae</taxon>
        <taxon>Microthlaspi</taxon>
    </lineage>
</organism>
<gene>
    <name evidence="1" type="ORF">MERR_LOCUS30734</name>
    <name evidence="2" type="ORF">MERR_LOCUS48447</name>
</gene>